<dbReference type="RefSeq" id="WP_053423036.1">
    <property type="nucleotide sequence ID" value="NZ_BAAAGC010000017.1"/>
</dbReference>
<organism evidence="2 3">
    <name type="scientific">Rheinheimera tangshanensis</name>
    <dbReference type="NCBI Taxonomy" id="400153"/>
    <lineage>
        <taxon>Bacteria</taxon>
        <taxon>Pseudomonadati</taxon>
        <taxon>Pseudomonadota</taxon>
        <taxon>Gammaproteobacteria</taxon>
        <taxon>Chromatiales</taxon>
        <taxon>Chromatiaceae</taxon>
        <taxon>Rheinheimera</taxon>
    </lineage>
</organism>
<dbReference type="EMBL" id="VRLR01000002">
    <property type="protein sequence ID" value="TXK82143.1"/>
    <property type="molecule type" value="Genomic_DNA"/>
</dbReference>
<gene>
    <name evidence="2" type="ORF">FU839_04450</name>
</gene>
<comment type="caution">
    <text evidence="2">The sequence shown here is derived from an EMBL/GenBank/DDBJ whole genome shotgun (WGS) entry which is preliminary data.</text>
</comment>
<reference evidence="2 3" key="1">
    <citation type="submission" date="2019-08" db="EMBL/GenBank/DDBJ databases">
        <title>Draft genome analysis of Rheinheimera tangshanensis isolated from the roots of fresh rice plants (Oryza sativa).</title>
        <authorList>
            <person name="Yu Q."/>
            <person name="Qi Y."/>
            <person name="Zhang H."/>
            <person name="Pu J."/>
        </authorList>
    </citation>
    <scope>NUCLEOTIDE SEQUENCE [LARGE SCALE GENOMIC DNA]</scope>
    <source>
        <strain evidence="2 3">JA3-B52</strain>
    </source>
</reference>
<name>A0A5C8M0Y7_9GAMM</name>
<evidence type="ECO:0000313" key="3">
    <source>
        <dbReference type="Proteomes" id="UP000321814"/>
    </source>
</evidence>
<sequence length="114" mass="12441">MKIFTAVALTLAFVAAQAQASYLYSNTEYCELANDKAQSALLSAYSKKLGVKPSYTECSQLLRPATALVQVKDAEGQIRSFSRGSARKLPASLIQQLKAMSDKERLMALTQIYG</sequence>
<feature type="chain" id="PRO_5023071898" description="DUF3718 domain-containing protein" evidence="1">
    <location>
        <begin position="21"/>
        <end position="114"/>
    </location>
</feature>
<protein>
    <recommendedName>
        <fullName evidence="4">DUF3718 domain-containing protein</fullName>
    </recommendedName>
</protein>
<evidence type="ECO:0000256" key="1">
    <source>
        <dbReference type="SAM" id="SignalP"/>
    </source>
</evidence>
<dbReference type="Proteomes" id="UP000321814">
    <property type="component" value="Unassembled WGS sequence"/>
</dbReference>
<accession>A0A5C8M0Y7</accession>
<dbReference type="AlphaFoldDB" id="A0A5C8M0Y7"/>
<proteinExistence type="predicted"/>
<keyword evidence="1" id="KW-0732">Signal</keyword>
<feature type="signal peptide" evidence="1">
    <location>
        <begin position="1"/>
        <end position="20"/>
    </location>
</feature>
<keyword evidence="3" id="KW-1185">Reference proteome</keyword>
<dbReference type="OrthoDB" id="5770686at2"/>
<evidence type="ECO:0008006" key="4">
    <source>
        <dbReference type="Google" id="ProtNLM"/>
    </source>
</evidence>
<evidence type="ECO:0000313" key="2">
    <source>
        <dbReference type="EMBL" id="TXK82143.1"/>
    </source>
</evidence>